<reference evidence="13 14" key="1">
    <citation type="submission" date="2017-08" db="EMBL/GenBank/DDBJ databases">
        <title>Infants hospitalized years apart are colonized by the same room-sourced microbial strains.</title>
        <authorList>
            <person name="Brooks B."/>
            <person name="Olm M.R."/>
            <person name="Firek B.A."/>
            <person name="Baker R."/>
            <person name="Thomas B.C."/>
            <person name="Morowitz M.J."/>
            <person name="Banfield J.F."/>
        </authorList>
    </citation>
    <scope>NUCLEOTIDE SEQUENCE [LARGE SCALE GENOMIC DNA]</scope>
    <source>
        <strain evidence="13">S2_006_000_R2_64</strain>
    </source>
</reference>
<dbReference type="GO" id="GO:0070069">
    <property type="term" value="C:cytochrome complex"/>
    <property type="evidence" value="ECO:0007669"/>
    <property type="project" value="UniProtKB-UniRule"/>
</dbReference>
<dbReference type="GO" id="GO:0005886">
    <property type="term" value="C:plasma membrane"/>
    <property type="evidence" value="ECO:0007669"/>
    <property type="project" value="UniProtKB-SubCell"/>
</dbReference>
<evidence type="ECO:0000256" key="9">
    <source>
        <dbReference type="ARBA" id="ARBA00022989"/>
    </source>
</evidence>
<evidence type="ECO:0000256" key="3">
    <source>
        <dbReference type="ARBA" id="ARBA00022448"/>
    </source>
</evidence>
<evidence type="ECO:0000256" key="10">
    <source>
        <dbReference type="ARBA" id="ARBA00023004"/>
    </source>
</evidence>
<evidence type="ECO:0000313" key="13">
    <source>
        <dbReference type="EMBL" id="PZP53993.1"/>
    </source>
</evidence>
<comment type="subcellular location">
    <subcellularLocation>
        <location evidence="1">Cell membrane</location>
        <topology evidence="1">Multi-pass membrane protein</topology>
    </subcellularLocation>
</comment>
<comment type="caution">
    <text evidence="13">The sequence shown here is derived from an EMBL/GenBank/DDBJ whole genome shotgun (WGS) entry which is preliminary data.</text>
</comment>
<evidence type="ECO:0000256" key="5">
    <source>
        <dbReference type="ARBA" id="ARBA00022617"/>
    </source>
</evidence>
<keyword evidence="3 12" id="KW-0813">Transport</keyword>
<dbReference type="GO" id="GO:0009055">
    <property type="term" value="F:electron transfer activity"/>
    <property type="evidence" value="ECO:0007669"/>
    <property type="project" value="UniProtKB-UniRule"/>
</dbReference>
<dbReference type="PANTHER" id="PTHR30365">
    <property type="entry name" value="CYTOCHROME D UBIQUINOL OXIDASE"/>
    <property type="match status" value="1"/>
</dbReference>
<dbReference type="GO" id="GO:0019646">
    <property type="term" value="P:aerobic electron transport chain"/>
    <property type="evidence" value="ECO:0007669"/>
    <property type="project" value="InterPro"/>
</dbReference>
<comment type="similarity">
    <text evidence="2 12">Belongs to the cytochrome ubiquinol oxidase subunit 1 family.</text>
</comment>
<feature type="transmembrane region" description="Helical" evidence="12">
    <location>
        <begin position="214"/>
        <end position="236"/>
    </location>
</feature>
<gene>
    <name evidence="13" type="ORF">DI586_10410</name>
</gene>
<dbReference type="InterPro" id="IPR002585">
    <property type="entry name" value="Cyt-d_ubiquinol_oxidase_su_1"/>
</dbReference>
<feature type="transmembrane region" description="Helical" evidence="12">
    <location>
        <begin position="49"/>
        <end position="76"/>
    </location>
</feature>
<name>A0A2W5FG65_9BACT</name>
<evidence type="ECO:0000256" key="2">
    <source>
        <dbReference type="ARBA" id="ARBA00009819"/>
    </source>
</evidence>
<keyword evidence="5 12" id="KW-0349">Heme</keyword>
<feature type="transmembrane region" description="Helical" evidence="12">
    <location>
        <begin position="17"/>
        <end position="37"/>
    </location>
</feature>
<feature type="transmembrane region" description="Helical" evidence="12">
    <location>
        <begin position="186"/>
        <end position="207"/>
    </location>
</feature>
<evidence type="ECO:0000313" key="14">
    <source>
        <dbReference type="Proteomes" id="UP000249739"/>
    </source>
</evidence>
<dbReference type="Proteomes" id="UP000249739">
    <property type="component" value="Unassembled WGS sequence"/>
</dbReference>
<keyword evidence="10 12" id="KW-0408">Iron</keyword>
<accession>A0A2W5FG65</accession>
<evidence type="ECO:0000256" key="4">
    <source>
        <dbReference type="ARBA" id="ARBA00022475"/>
    </source>
</evidence>
<dbReference type="GO" id="GO:0020037">
    <property type="term" value="F:heme binding"/>
    <property type="evidence" value="ECO:0007669"/>
    <property type="project" value="TreeGrafter"/>
</dbReference>
<evidence type="ECO:0000256" key="7">
    <source>
        <dbReference type="ARBA" id="ARBA00022723"/>
    </source>
</evidence>
<feature type="transmembrane region" description="Helical" evidence="12">
    <location>
        <begin position="406"/>
        <end position="428"/>
    </location>
</feature>
<keyword evidence="8 12" id="KW-0249">Electron transport</keyword>
<keyword evidence="11 12" id="KW-0472">Membrane</keyword>
<feature type="transmembrane region" description="Helical" evidence="12">
    <location>
        <begin position="356"/>
        <end position="375"/>
    </location>
</feature>
<keyword evidence="9 12" id="KW-1133">Transmembrane helix</keyword>
<dbReference type="PIRSF" id="PIRSF006446">
    <property type="entry name" value="Cyt_quinol_oxidase_1"/>
    <property type="match status" value="1"/>
</dbReference>
<evidence type="ECO:0000256" key="6">
    <source>
        <dbReference type="ARBA" id="ARBA00022692"/>
    </source>
</evidence>
<feature type="transmembrane region" description="Helical" evidence="12">
    <location>
        <begin position="320"/>
        <end position="344"/>
    </location>
</feature>
<evidence type="ECO:0000256" key="1">
    <source>
        <dbReference type="ARBA" id="ARBA00004651"/>
    </source>
</evidence>
<keyword evidence="4 12" id="KW-1003">Cell membrane</keyword>
<dbReference type="Pfam" id="PF01654">
    <property type="entry name" value="Cyt_bd_oxida_I"/>
    <property type="match status" value="1"/>
</dbReference>
<keyword evidence="6 12" id="KW-0812">Transmembrane</keyword>
<evidence type="ECO:0000256" key="8">
    <source>
        <dbReference type="ARBA" id="ARBA00022982"/>
    </source>
</evidence>
<dbReference type="EMBL" id="QFOT01000156">
    <property type="protein sequence ID" value="PZP53993.1"/>
    <property type="molecule type" value="Genomic_DNA"/>
</dbReference>
<evidence type="ECO:0000256" key="11">
    <source>
        <dbReference type="ARBA" id="ARBA00023136"/>
    </source>
</evidence>
<protein>
    <submittedName>
        <fullName evidence="13">Cytochrome ubiquinol oxidase subunit I</fullName>
    </submittedName>
</protein>
<dbReference type="GO" id="GO:0046872">
    <property type="term" value="F:metal ion binding"/>
    <property type="evidence" value="ECO:0007669"/>
    <property type="project" value="UniProtKB-UniRule"/>
</dbReference>
<keyword evidence="7 12" id="KW-0479">Metal-binding</keyword>
<dbReference type="PANTHER" id="PTHR30365:SF14">
    <property type="entry name" value="CYTOCHROME BD MENAQUINOL OXIDASE SUBUNIT I-RELATED"/>
    <property type="match status" value="1"/>
</dbReference>
<dbReference type="AlphaFoldDB" id="A0A2W5FG65"/>
<proteinExistence type="inferred from homology"/>
<organism evidence="13 14">
    <name type="scientific">Micavibrio aeruginosavorus</name>
    <dbReference type="NCBI Taxonomy" id="349221"/>
    <lineage>
        <taxon>Bacteria</taxon>
        <taxon>Pseudomonadati</taxon>
        <taxon>Bdellovibrionota</taxon>
        <taxon>Bdellovibrionia</taxon>
        <taxon>Bdellovibrionales</taxon>
        <taxon>Pseudobdellovibrionaceae</taxon>
        <taxon>Micavibrio</taxon>
    </lineage>
</organism>
<dbReference type="GO" id="GO:0016682">
    <property type="term" value="F:oxidoreductase activity, acting on diphenols and related substances as donors, oxygen as acceptor"/>
    <property type="evidence" value="ECO:0007669"/>
    <property type="project" value="TreeGrafter"/>
</dbReference>
<feature type="transmembrane region" description="Helical" evidence="12">
    <location>
        <begin position="96"/>
        <end position="117"/>
    </location>
</feature>
<evidence type="ECO:0000256" key="12">
    <source>
        <dbReference type="PIRNR" id="PIRNR006446"/>
    </source>
</evidence>
<feature type="transmembrane region" description="Helical" evidence="12">
    <location>
        <begin position="129"/>
        <end position="152"/>
    </location>
</feature>
<sequence length="462" mass="51526">MEFDPALLARIQFAANITFHILFPTITIALGWILLFFKLRFQKTQDYKWMNAYFFFTKVFALCFAIGVVTGITMSFQFGTNWPGFMLTVGNIAGPLLAYEVLTAFFLEATFLGIMFFGFRRVKPWVHNLATFLVAAGTTLSAFWILALNSWMQTPVGFEMVDGKAMATDWIQIIFNPSLPYRFTHMLLASALTAAFLIAGLSAFRWLKNDRSPSVLATLKTGVYLAAILIPIQIFVGDLHGLNTKEHQPAKVAAMEALWETRTEAPLILFAIPDEKERTNKWSIEIPKLASLILAHDPSGEIKGLNEFEGEHPPVAPVFWSFRIMVGLGMLMLAVSWLSALYILRKQSLSKFWGRVLVAMTFSGSIATIAGWYVTEIGRQPWLVYGVLKTSDAISDVTAPMIMTSLAGYLAVYAFLLLAFITTVFYMASHAHENEKDGPANDTLGAWGAPLVKDLPKDEAPR</sequence>